<dbReference type="STRING" id="872965.SE16_10435"/>
<dbReference type="EMBL" id="LGKN01000005">
    <property type="protein sequence ID" value="KPL87934.1"/>
    <property type="molecule type" value="Genomic_DNA"/>
</dbReference>
<reference evidence="10 12" key="2">
    <citation type="submission" date="2015-07" db="EMBL/GenBank/DDBJ databases">
        <title>Whole genome sequence of Ardenticatena maritima DSM 23922.</title>
        <authorList>
            <person name="Hemp J."/>
            <person name="Ward L.M."/>
            <person name="Pace L.A."/>
            <person name="Fischer W.W."/>
        </authorList>
    </citation>
    <scope>NUCLEOTIDE SEQUENCE [LARGE SCALE GENOMIC DNA]</scope>
    <source>
        <strain evidence="10 12">110S</strain>
    </source>
</reference>
<dbReference type="FunCoup" id="A0A0M8K7C2">
    <property type="interactions" value="414"/>
</dbReference>
<evidence type="ECO:0000256" key="6">
    <source>
        <dbReference type="HAMAP-Rule" id="MF_00693"/>
    </source>
</evidence>
<dbReference type="Proteomes" id="UP000050502">
    <property type="component" value="Unassembled WGS sequence"/>
</dbReference>
<dbReference type="EMBL" id="BBZA01000015">
    <property type="protein sequence ID" value="GAP61826.1"/>
    <property type="molecule type" value="Genomic_DNA"/>
</dbReference>
<dbReference type="NCBIfam" id="NF001030">
    <property type="entry name" value="PRK00110.1"/>
    <property type="match status" value="1"/>
</dbReference>
<evidence type="ECO:0000256" key="1">
    <source>
        <dbReference type="ARBA" id="ARBA00008724"/>
    </source>
</evidence>
<feature type="domain" description="TACO1/YebC-like N-terminal" evidence="8">
    <location>
        <begin position="5"/>
        <end position="76"/>
    </location>
</feature>
<keyword evidence="11" id="KW-1185">Reference proteome</keyword>
<dbReference type="InterPro" id="IPR026564">
    <property type="entry name" value="Transcrip_reg_TACO1-like_dom3"/>
</dbReference>
<reference evidence="11" key="3">
    <citation type="submission" date="2015-08" db="EMBL/GenBank/DDBJ databases">
        <title>Draft Genome Sequence of a Heterotrophic Facultative Anaerobic Bacterium Ardenticatena maritima Strain 110S.</title>
        <authorList>
            <person name="Kawaichi S."/>
            <person name="Yoshida T."/>
            <person name="Sako Y."/>
            <person name="Nakamura R."/>
        </authorList>
    </citation>
    <scope>NUCLEOTIDE SEQUENCE [LARGE SCALE GENOMIC DNA]</scope>
    <source>
        <strain evidence="11">110S</strain>
    </source>
</reference>
<comment type="subcellular location">
    <subcellularLocation>
        <location evidence="6">Cytoplasm</location>
    </subcellularLocation>
</comment>
<dbReference type="InterPro" id="IPR049083">
    <property type="entry name" value="TACO1_YebC_N"/>
</dbReference>
<dbReference type="InterPro" id="IPR002876">
    <property type="entry name" value="Transcrip_reg_TACO1-like"/>
</dbReference>
<proteinExistence type="inferred from homology"/>
<name>A0A0M8K7C2_9CHLR</name>
<dbReference type="InParanoid" id="A0A0M8K7C2"/>
<dbReference type="NCBIfam" id="NF009044">
    <property type="entry name" value="PRK12378.1"/>
    <property type="match status" value="1"/>
</dbReference>
<dbReference type="NCBIfam" id="TIGR01033">
    <property type="entry name" value="YebC/PmpR family DNA-binding transcriptional regulator"/>
    <property type="match status" value="1"/>
</dbReference>
<evidence type="ECO:0000256" key="5">
    <source>
        <dbReference type="ARBA" id="ARBA00023163"/>
    </source>
</evidence>
<feature type="domain" description="TACO1/YebC-like second and third" evidence="7">
    <location>
        <begin position="82"/>
        <end position="237"/>
    </location>
</feature>
<accession>A0A0M8K7C2</accession>
<dbReference type="PANTHER" id="PTHR12532:SF6">
    <property type="entry name" value="TRANSCRIPTIONAL REGULATORY PROTEIN YEBC-RELATED"/>
    <property type="match status" value="1"/>
</dbReference>
<keyword evidence="5 6" id="KW-0804">Transcription</keyword>
<sequence>MAGHSKWANIKHRKAAVDAKKGKIFTKLAREIETAARLGGGDPNFNFMLRMVLEKARAANMPKENIERAIKRGTGELEAEALEEIWYEGYGPGGAAFMIKVLTDNRNRAVGEIRSTLRKHGGNLGESGSVAWQFEEKGVITVRAEGQDPEELMLLAIDAGAEDIEEAGEIIQIYTSRNDLQKVREALDEYNLPIESAELQMVPTNMLELDPETQVSVAKLIEALEDLDDVQQVFVNVDFDEEVLEQFAA</sequence>
<dbReference type="InterPro" id="IPR017856">
    <property type="entry name" value="Integrase-like_N"/>
</dbReference>
<evidence type="ECO:0000256" key="4">
    <source>
        <dbReference type="ARBA" id="ARBA00023125"/>
    </source>
</evidence>
<evidence type="ECO:0000259" key="7">
    <source>
        <dbReference type="Pfam" id="PF01709"/>
    </source>
</evidence>
<evidence type="ECO:0000256" key="2">
    <source>
        <dbReference type="ARBA" id="ARBA00022490"/>
    </source>
</evidence>
<dbReference type="GO" id="GO:0003677">
    <property type="term" value="F:DNA binding"/>
    <property type="evidence" value="ECO:0007669"/>
    <property type="project" value="UniProtKB-UniRule"/>
</dbReference>
<dbReference type="InterPro" id="IPR029072">
    <property type="entry name" value="YebC-like"/>
</dbReference>
<dbReference type="Gene3D" id="1.10.10.200">
    <property type="match status" value="1"/>
</dbReference>
<dbReference type="OrthoDB" id="9781053at2"/>
<evidence type="ECO:0000313" key="11">
    <source>
        <dbReference type="Proteomes" id="UP000037784"/>
    </source>
</evidence>
<keyword evidence="3 6" id="KW-0805">Transcription regulation</keyword>
<keyword evidence="4 6" id="KW-0238">DNA-binding</keyword>
<dbReference type="FunFam" id="3.30.70.980:FF:000002">
    <property type="entry name" value="Probable transcriptional regulatory protein YebC"/>
    <property type="match status" value="1"/>
</dbReference>
<dbReference type="GO" id="GO:0005829">
    <property type="term" value="C:cytosol"/>
    <property type="evidence" value="ECO:0007669"/>
    <property type="project" value="TreeGrafter"/>
</dbReference>
<dbReference type="SUPFAM" id="SSF75625">
    <property type="entry name" value="YebC-like"/>
    <property type="match status" value="1"/>
</dbReference>
<dbReference type="FunFam" id="1.10.10.200:FF:000002">
    <property type="entry name" value="Probable transcriptional regulatory protein CLM62_37755"/>
    <property type="match status" value="1"/>
</dbReference>
<evidence type="ECO:0000259" key="8">
    <source>
        <dbReference type="Pfam" id="PF20772"/>
    </source>
</evidence>
<dbReference type="PANTHER" id="PTHR12532">
    <property type="entry name" value="TRANSLATIONAL ACTIVATOR OF CYTOCHROME C OXIDASE 1"/>
    <property type="match status" value="1"/>
</dbReference>
<dbReference type="InterPro" id="IPR048300">
    <property type="entry name" value="TACO1_YebC-like_2nd/3rd_dom"/>
</dbReference>
<reference evidence="9 11" key="1">
    <citation type="journal article" date="2015" name="Genome Announc.">
        <title>Draft Genome Sequence of a Heterotrophic Facultative Anaerobic Thermophilic Bacterium, Ardenticatena maritima Strain 110ST.</title>
        <authorList>
            <person name="Kawaichi S."/>
            <person name="Yoshida T."/>
            <person name="Sako Y."/>
            <person name="Nakamura R."/>
        </authorList>
    </citation>
    <scope>NUCLEOTIDE SEQUENCE [LARGE SCALE GENOMIC DNA]</scope>
    <source>
        <strain evidence="9 11">110S</strain>
    </source>
</reference>
<protein>
    <recommendedName>
        <fullName evidence="6">Probable transcriptional regulatory protein ARMA_0249</fullName>
    </recommendedName>
</protein>
<dbReference type="Proteomes" id="UP000037784">
    <property type="component" value="Unassembled WGS sequence"/>
</dbReference>
<evidence type="ECO:0000313" key="12">
    <source>
        <dbReference type="Proteomes" id="UP000050502"/>
    </source>
</evidence>
<dbReference type="RefSeq" id="WP_054491767.1">
    <property type="nucleotide sequence ID" value="NZ_BBZA01000015.1"/>
</dbReference>
<comment type="similarity">
    <text evidence="1 6">Belongs to the TACO1 family.</text>
</comment>
<comment type="caution">
    <text evidence="9">The sequence shown here is derived from an EMBL/GenBank/DDBJ whole genome shotgun (WGS) entry which is preliminary data.</text>
</comment>
<organism evidence="9 11">
    <name type="scientific">Ardenticatena maritima</name>
    <dbReference type="NCBI Taxonomy" id="872965"/>
    <lineage>
        <taxon>Bacteria</taxon>
        <taxon>Bacillati</taxon>
        <taxon>Chloroflexota</taxon>
        <taxon>Ardenticatenia</taxon>
        <taxon>Ardenticatenales</taxon>
        <taxon>Ardenticatenaceae</taxon>
        <taxon>Ardenticatena</taxon>
    </lineage>
</organism>
<dbReference type="Gene3D" id="3.30.70.980">
    <property type="match status" value="2"/>
</dbReference>
<evidence type="ECO:0000256" key="3">
    <source>
        <dbReference type="ARBA" id="ARBA00023015"/>
    </source>
</evidence>
<dbReference type="Pfam" id="PF20772">
    <property type="entry name" value="TACO1_YebC_N"/>
    <property type="match status" value="1"/>
</dbReference>
<dbReference type="HAMAP" id="MF_00693">
    <property type="entry name" value="Transcrip_reg_TACO1"/>
    <property type="match status" value="1"/>
</dbReference>
<dbReference type="AlphaFoldDB" id="A0A0M8K7C2"/>
<keyword evidence="2 6" id="KW-0963">Cytoplasm</keyword>
<evidence type="ECO:0000313" key="10">
    <source>
        <dbReference type="EMBL" id="KPL87934.1"/>
    </source>
</evidence>
<evidence type="ECO:0000313" key="9">
    <source>
        <dbReference type="EMBL" id="GAP61826.1"/>
    </source>
</evidence>
<dbReference type="Pfam" id="PF01709">
    <property type="entry name" value="Transcrip_reg"/>
    <property type="match status" value="1"/>
</dbReference>
<gene>
    <name evidence="9" type="ORF">ARMA_0249</name>
    <name evidence="10" type="ORF">SE16_10435</name>
</gene>
<dbReference type="GO" id="GO:0006355">
    <property type="term" value="P:regulation of DNA-templated transcription"/>
    <property type="evidence" value="ECO:0007669"/>
    <property type="project" value="UniProtKB-UniRule"/>
</dbReference>